<feature type="transmembrane region" description="Helical" evidence="11">
    <location>
        <begin position="143"/>
        <end position="166"/>
    </location>
</feature>
<dbReference type="EC" id="2.7.13.3" evidence="3"/>
<keyword evidence="15" id="KW-1185">Reference proteome</keyword>
<dbReference type="SUPFAM" id="SSF47384">
    <property type="entry name" value="Homodimeric domain of signal transducing histidine kinase"/>
    <property type="match status" value="1"/>
</dbReference>
<dbReference type="InterPro" id="IPR003661">
    <property type="entry name" value="HisK_dim/P_dom"/>
</dbReference>
<organism evidence="14 15">
    <name type="scientific">Thiogranum longum</name>
    <dbReference type="NCBI Taxonomy" id="1537524"/>
    <lineage>
        <taxon>Bacteria</taxon>
        <taxon>Pseudomonadati</taxon>
        <taxon>Pseudomonadota</taxon>
        <taxon>Gammaproteobacteria</taxon>
        <taxon>Chromatiales</taxon>
        <taxon>Ectothiorhodospiraceae</taxon>
        <taxon>Thiogranum</taxon>
    </lineage>
</organism>
<dbReference type="InterPro" id="IPR036890">
    <property type="entry name" value="HATPase_C_sf"/>
</dbReference>
<keyword evidence="10 11" id="KW-0472">Membrane</keyword>
<evidence type="ECO:0000256" key="5">
    <source>
        <dbReference type="ARBA" id="ARBA00022679"/>
    </source>
</evidence>
<feature type="domain" description="Histidine kinase" evidence="12">
    <location>
        <begin position="228"/>
        <end position="429"/>
    </location>
</feature>
<evidence type="ECO:0000259" key="13">
    <source>
        <dbReference type="PROSITE" id="PS50885"/>
    </source>
</evidence>
<dbReference type="Gene3D" id="3.30.565.10">
    <property type="entry name" value="Histidine kinase-like ATPase, C-terminal domain"/>
    <property type="match status" value="1"/>
</dbReference>
<dbReference type="PROSITE" id="PS50109">
    <property type="entry name" value="HIS_KIN"/>
    <property type="match status" value="1"/>
</dbReference>
<dbReference type="InterPro" id="IPR003660">
    <property type="entry name" value="HAMP_dom"/>
</dbReference>
<sequence length="429" mass="48810">MVWDISWRRRMKFRTSLRYRITFAFALIGGTVSFALATALYWLTINMEERLIEETLSAELEDFIGRYRQDPSLIPPSSTLMQIRVMNGHERDAVPAVLRNLDTGLHQVDLEDRSYYAEVRLSGEQHFVALYDDSQIRHRESQYQVFLVIAVIVMILLSAALGFWLAGRVLSPVSELGRRVRRLEPEGDPRELGRDFPPDEVGFLASEFDAYQKRLRAFIEREQNFTADVSHELRTPLAVIEGAAEVLQEDTGLDEAQRTRIKRIARAAREMGEVTAALLELARERRQEQVSGDCDVAALLGEIIDSHQHLLERSEVSVELEILSRPHLPIQCALLRIVLANLIRNAFSYTREGRVHITLNKTGISVMDTGEGISPDEIDEVFKPFYSAQGGEGIGLSLVWRICQNYGWKVQIDSKVDQGTCFHLDLGIR</sequence>
<name>A0A4R1HCB4_9GAMM</name>
<evidence type="ECO:0000256" key="1">
    <source>
        <dbReference type="ARBA" id="ARBA00000085"/>
    </source>
</evidence>
<dbReference type="Pfam" id="PF00512">
    <property type="entry name" value="HisKA"/>
    <property type="match status" value="1"/>
</dbReference>
<dbReference type="PANTHER" id="PTHR45436:SF16">
    <property type="entry name" value="HISTIDINE KINASE"/>
    <property type="match status" value="1"/>
</dbReference>
<dbReference type="Gene3D" id="6.10.340.10">
    <property type="match status" value="1"/>
</dbReference>
<dbReference type="AlphaFoldDB" id="A0A4R1HCB4"/>
<dbReference type="PROSITE" id="PS50885">
    <property type="entry name" value="HAMP"/>
    <property type="match status" value="1"/>
</dbReference>
<evidence type="ECO:0000256" key="3">
    <source>
        <dbReference type="ARBA" id="ARBA00012438"/>
    </source>
</evidence>
<keyword evidence="4" id="KW-0597">Phosphoprotein</keyword>
<dbReference type="Pfam" id="PF02518">
    <property type="entry name" value="HATPase_c"/>
    <property type="match status" value="1"/>
</dbReference>
<dbReference type="SUPFAM" id="SSF55874">
    <property type="entry name" value="ATPase domain of HSP90 chaperone/DNA topoisomerase II/histidine kinase"/>
    <property type="match status" value="1"/>
</dbReference>
<keyword evidence="8 11" id="KW-1133">Transmembrane helix</keyword>
<feature type="domain" description="HAMP" evidence="13">
    <location>
        <begin position="167"/>
        <end position="220"/>
    </location>
</feature>
<dbReference type="PRINTS" id="PR00344">
    <property type="entry name" value="BCTRLSENSOR"/>
</dbReference>
<dbReference type="InterPro" id="IPR004358">
    <property type="entry name" value="Sig_transdc_His_kin-like_C"/>
</dbReference>
<protein>
    <recommendedName>
        <fullName evidence="3">histidine kinase</fullName>
        <ecNumber evidence="3">2.7.13.3</ecNumber>
    </recommendedName>
</protein>
<dbReference type="Proteomes" id="UP000295707">
    <property type="component" value="Unassembled WGS sequence"/>
</dbReference>
<dbReference type="SMART" id="SM00387">
    <property type="entry name" value="HATPase_c"/>
    <property type="match status" value="1"/>
</dbReference>
<evidence type="ECO:0000256" key="8">
    <source>
        <dbReference type="ARBA" id="ARBA00022989"/>
    </source>
</evidence>
<dbReference type="CDD" id="cd00082">
    <property type="entry name" value="HisKA"/>
    <property type="match status" value="1"/>
</dbReference>
<dbReference type="PANTHER" id="PTHR45436">
    <property type="entry name" value="SENSOR HISTIDINE KINASE YKOH"/>
    <property type="match status" value="1"/>
</dbReference>
<reference evidence="14 15" key="1">
    <citation type="submission" date="2019-03" db="EMBL/GenBank/DDBJ databases">
        <title>Genomic Encyclopedia of Type Strains, Phase IV (KMG-IV): sequencing the most valuable type-strain genomes for metagenomic binning, comparative biology and taxonomic classification.</title>
        <authorList>
            <person name="Goeker M."/>
        </authorList>
    </citation>
    <scope>NUCLEOTIDE SEQUENCE [LARGE SCALE GENOMIC DNA]</scope>
    <source>
        <strain evidence="14 15">DSM 19610</strain>
    </source>
</reference>
<evidence type="ECO:0000259" key="12">
    <source>
        <dbReference type="PROSITE" id="PS50109"/>
    </source>
</evidence>
<comment type="subcellular location">
    <subcellularLocation>
        <location evidence="2">Membrane</location>
    </subcellularLocation>
</comment>
<dbReference type="InterPro" id="IPR036097">
    <property type="entry name" value="HisK_dim/P_sf"/>
</dbReference>
<evidence type="ECO:0000313" key="15">
    <source>
        <dbReference type="Proteomes" id="UP000295707"/>
    </source>
</evidence>
<evidence type="ECO:0000256" key="6">
    <source>
        <dbReference type="ARBA" id="ARBA00022692"/>
    </source>
</evidence>
<dbReference type="SMART" id="SM00388">
    <property type="entry name" value="HisKA"/>
    <property type="match status" value="1"/>
</dbReference>
<evidence type="ECO:0000256" key="9">
    <source>
        <dbReference type="ARBA" id="ARBA00023012"/>
    </source>
</evidence>
<dbReference type="InterPro" id="IPR050428">
    <property type="entry name" value="TCS_sensor_his_kinase"/>
</dbReference>
<dbReference type="Gene3D" id="1.10.287.130">
    <property type="match status" value="1"/>
</dbReference>
<dbReference type="GO" id="GO:0005886">
    <property type="term" value="C:plasma membrane"/>
    <property type="evidence" value="ECO:0007669"/>
    <property type="project" value="TreeGrafter"/>
</dbReference>
<evidence type="ECO:0000256" key="4">
    <source>
        <dbReference type="ARBA" id="ARBA00022553"/>
    </source>
</evidence>
<dbReference type="InterPro" id="IPR005467">
    <property type="entry name" value="His_kinase_dom"/>
</dbReference>
<evidence type="ECO:0000256" key="2">
    <source>
        <dbReference type="ARBA" id="ARBA00004370"/>
    </source>
</evidence>
<dbReference type="GO" id="GO:0000155">
    <property type="term" value="F:phosphorelay sensor kinase activity"/>
    <property type="evidence" value="ECO:0007669"/>
    <property type="project" value="InterPro"/>
</dbReference>
<evidence type="ECO:0000313" key="14">
    <source>
        <dbReference type="EMBL" id="TCK17885.1"/>
    </source>
</evidence>
<evidence type="ECO:0000256" key="11">
    <source>
        <dbReference type="SAM" id="Phobius"/>
    </source>
</evidence>
<gene>
    <name evidence="14" type="ORF">DFR30_1138</name>
</gene>
<proteinExistence type="predicted"/>
<evidence type="ECO:0000256" key="10">
    <source>
        <dbReference type="ARBA" id="ARBA00023136"/>
    </source>
</evidence>
<comment type="caution">
    <text evidence="14">The sequence shown here is derived from an EMBL/GenBank/DDBJ whole genome shotgun (WGS) entry which is preliminary data.</text>
</comment>
<accession>A0A4R1HCB4</accession>
<keyword evidence="6 11" id="KW-0812">Transmembrane</keyword>
<comment type="catalytic activity">
    <reaction evidence="1">
        <text>ATP + protein L-histidine = ADP + protein N-phospho-L-histidine.</text>
        <dbReference type="EC" id="2.7.13.3"/>
    </reaction>
</comment>
<feature type="transmembrane region" description="Helical" evidence="11">
    <location>
        <begin position="21"/>
        <end position="43"/>
    </location>
</feature>
<dbReference type="InterPro" id="IPR003594">
    <property type="entry name" value="HATPase_dom"/>
</dbReference>
<keyword evidence="7 14" id="KW-0418">Kinase</keyword>
<dbReference type="EMBL" id="SMFX01000001">
    <property type="protein sequence ID" value="TCK17885.1"/>
    <property type="molecule type" value="Genomic_DNA"/>
</dbReference>
<evidence type="ECO:0000256" key="7">
    <source>
        <dbReference type="ARBA" id="ARBA00022777"/>
    </source>
</evidence>
<keyword evidence="5" id="KW-0808">Transferase</keyword>
<keyword evidence="9" id="KW-0902">Two-component regulatory system</keyword>